<dbReference type="EMBL" id="GBRH01231932">
    <property type="protein sequence ID" value="JAD65963.1"/>
    <property type="molecule type" value="Transcribed_RNA"/>
</dbReference>
<organism evidence="2">
    <name type="scientific">Arundo donax</name>
    <name type="common">Giant reed</name>
    <name type="synonym">Donax arundinaceus</name>
    <dbReference type="NCBI Taxonomy" id="35708"/>
    <lineage>
        <taxon>Eukaryota</taxon>
        <taxon>Viridiplantae</taxon>
        <taxon>Streptophyta</taxon>
        <taxon>Embryophyta</taxon>
        <taxon>Tracheophyta</taxon>
        <taxon>Spermatophyta</taxon>
        <taxon>Magnoliopsida</taxon>
        <taxon>Liliopsida</taxon>
        <taxon>Poales</taxon>
        <taxon>Poaceae</taxon>
        <taxon>PACMAD clade</taxon>
        <taxon>Arundinoideae</taxon>
        <taxon>Arundineae</taxon>
        <taxon>Arundo</taxon>
    </lineage>
</organism>
<accession>A0A0A9BUT4</accession>
<evidence type="ECO:0000313" key="2">
    <source>
        <dbReference type="EMBL" id="JAD65963.1"/>
    </source>
</evidence>
<protein>
    <submittedName>
        <fullName evidence="2">Uncharacterized protein</fullName>
    </submittedName>
</protein>
<reference evidence="2" key="1">
    <citation type="submission" date="2014-09" db="EMBL/GenBank/DDBJ databases">
        <authorList>
            <person name="Magalhaes I.L.F."/>
            <person name="Oliveira U."/>
            <person name="Santos F.R."/>
            <person name="Vidigal T.H.D.A."/>
            <person name="Brescovit A.D."/>
            <person name="Santos A.J."/>
        </authorList>
    </citation>
    <scope>NUCLEOTIDE SEQUENCE</scope>
    <source>
        <tissue evidence="2">Shoot tissue taken approximately 20 cm above the soil surface</tissue>
    </source>
</reference>
<reference evidence="2" key="2">
    <citation type="journal article" date="2015" name="Data Brief">
        <title>Shoot transcriptome of the giant reed, Arundo donax.</title>
        <authorList>
            <person name="Barrero R.A."/>
            <person name="Guerrero F.D."/>
            <person name="Moolhuijzen P."/>
            <person name="Goolsby J.A."/>
            <person name="Tidwell J."/>
            <person name="Bellgard S.E."/>
            <person name="Bellgard M.I."/>
        </authorList>
    </citation>
    <scope>NUCLEOTIDE SEQUENCE</scope>
    <source>
        <tissue evidence="2">Shoot tissue taken approximately 20 cm above the soil surface</tissue>
    </source>
</reference>
<name>A0A0A9BUT4_ARUDO</name>
<evidence type="ECO:0000256" key="1">
    <source>
        <dbReference type="SAM" id="MobiDB-lite"/>
    </source>
</evidence>
<proteinExistence type="predicted"/>
<feature type="region of interest" description="Disordered" evidence="1">
    <location>
        <begin position="1"/>
        <end position="24"/>
    </location>
</feature>
<dbReference type="AlphaFoldDB" id="A0A0A9BUT4"/>
<sequence length="24" mass="2416">MLGGSDLEVGGGGRRGGWVGNREV</sequence>